<keyword evidence="3" id="KW-0378">Hydrolase</keyword>
<feature type="active site" evidence="7">
    <location>
        <position position="126"/>
    </location>
</feature>
<comment type="similarity">
    <text evidence="1 9">Belongs to the peptidase S11 family.</text>
</comment>
<reference evidence="11" key="2">
    <citation type="submission" date="2021-09" db="EMBL/GenBank/DDBJ databases">
        <authorList>
            <person name="Gilroy R."/>
        </authorList>
    </citation>
    <scope>NUCLEOTIDE SEQUENCE</scope>
    <source>
        <strain evidence="11">CHK171-7178</strain>
    </source>
</reference>
<keyword evidence="6" id="KW-0961">Cell wall biogenesis/degradation</keyword>
<keyword evidence="11" id="KW-0121">Carboxypeptidase</keyword>
<feature type="binding site" evidence="8">
    <location>
        <position position="241"/>
    </location>
    <ligand>
        <name>substrate</name>
    </ligand>
</feature>
<evidence type="ECO:0000256" key="7">
    <source>
        <dbReference type="PIRSR" id="PIRSR618044-1"/>
    </source>
</evidence>
<dbReference type="AlphaFoldDB" id="A0A921G0E1"/>
<dbReference type="EMBL" id="DYWT01000244">
    <property type="protein sequence ID" value="HJF33153.1"/>
    <property type="molecule type" value="Genomic_DNA"/>
</dbReference>
<dbReference type="InterPro" id="IPR001967">
    <property type="entry name" value="Peptidase_S11_N"/>
</dbReference>
<keyword evidence="2" id="KW-0732">Signal</keyword>
<accession>A0A921G0E1</accession>
<evidence type="ECO:0000259" key="10">
    <source>
        <dbReference type="Pfam" id="PF00768"/>
    </source>
</evidence>
<dbReference type="GO" id="GO:0009002">
    <property type="term" value="F:serine-type D-Ala-D-Ala carboxypeptidase activity"/>
    <property type="evidence" value="ECO:0007669"/>
    <property type="project" value="InterPro"/>
</dbReference>
<evidence type="ECO:0000313" key="12">
    <source>
        <dbReference type="Proteomes" id="UP000698173"/>
    </source>
</evidence>
<dbReference type="Proteomes" id="UP000698173">
    <property type="component" value="Unassembled WGS sequence"/>
</dbReference>
<evidence type="ECO:0000256" key="5">
    <source>
        <dbReference type="ARBA" id="ARBA00022984"/>
    </source>
</evidence>
<evidence type="ECO:0000256" key="8">
    <source>
        <dbReference type="PIRSR" id="PIRSR618044-2"/>
    </source>
</evidence>
<sequence length="295" mass="32078">MKKLIFVIVIIVLSITVVMNNKETTFEKADLSVQAKAIILLDADTGKVMYEENSTEALPIASMSKLMTEYLVLNAIKSGTLSWESTYEPSAYIQQIKGLSAAVKLGMTPGHSYTAEELFTAMTVHSANDAAMALAEMISGTEEAFVELMNKQAKSFGLKETTFYNASGLDGDYIGKGREETNLASAQDVSIIAQKLIAKHPEVLDFTKLTSFKTGNGTTLWSTNLMLEGMPQAFPGIDGLKTGYTDLAGSCFAGTGVFEGRRIISVVMAVESERGDTTTPRFELTKELIERFVLN</sequence>
<keyword evidence="5" id="KW-0573">Peptidoglycan synthesis</keyword>
<dbReference type="PANTHER" id="PTHR21581:SF11">
    <property type="entry name" value="D-ALANYL-D-ALANINE CARBOXYPEPTIDASE DACA"/>
    <property type="match status" value="1"/>
</dbReference>
<keyword evidence="11" id="KW-0645">Protease</keyword>
<evidence type="ECO:0000256" key="9">
    <source>
        <dbReference type="RuleBase" id="RU004016"/>
    </source>
</evidence>
<evidence type="ECO:0000256" key="2">
    <source>
        <dbReference type="ARBA" id="ARBA00022729"/>
    </source>
</evidence>
<comment type="caution">
    <text evidence="11">The sequence shown here is derived from an EMBL/GenBank/DDBJ whole genome shotgun (WGS) entry which is preliminary data.</text>
</comment>
<evidence type="ECO:0000256" key="1">
    <source>
        <dbReference type="ARBA" id="ARBA00007164"/>
    </source>
</evidence>
<dbReference type="GO" id="GO:0071555">
    <property type="term" value="P:cell wall organization"/>
    <property type="evidence" value="ECO:0007669"/>
    <property type="project" value="UniProtKB-KW"/>
</dbReference>
<reference evidence="11" key="1">
    <citation type="journal article" date="2021" name="PeerJ">
        <title>Extensive microbial diversity within the chicken gut microbiome revealed by metagenomics and culture.</title>
        <authorList>
            <person name="Gilroy R."/>
            <person name="Ravi A."/>
            <person name="Getino M."/>
            <person name="Pursley I."/>
            <person name="Horton D.L."/>
            <person name="Alikhan N.F."/>
            <person name="Baker D."/>
            <person name="Gharbi K."/>
            <person name="Hall N."/>
            <person name="Watson M."/>
            <person name="Adriaenssens E.M."/>
            <person name="Foster-Nyarko E."/>
            <person name="Jarju S."/>
            <person name="Secka A."/>
            <person name="Antonio M."/>
            <person name="Oren A."/>
            <person name="Chaudhuri R.R."/>
            <person name="La Ragione R."/>
            <person name="Hildebrand F."/>
            <person name="Pallen M.J."/>
        </authorList>
    </citation>
    <scope>NUCLEOTIDE SEQUENCE</scope>
    <source>
        <strain evidence="11">CHK171-7178</strain>
    </source>
</reference>
<dbReference type="Gene3D" id="3.40.710.10">
    <property type="entry name" value="DD-peptidase/beta-lactamase superfamily"/>
    <property type="match status" value="1"/>
</dbReference>
<proteinExistence type="inferred from homology"/>
<gene>
    <name evidence="11" type="ORF">K8V56_15440</name>
</gene>
<dbReference type="Pfam" id="PF00768">
    <property type="entry name" value="Peptidase_S11"/>
    <property type="match status" value="1"/>
</dbReference>
<dbReference type="GO" id="GO:0006508">
    <property type="term" value="P:proteolysis"/>
    <property type="evidence" value="ECO:0007669"/>
    <property type="project" value="InterPro"/>
</dbReference>
<evidence type="ECO:0000256" key="4">
    <source>
        <dbReference type="ARBA" id="ARBA00022960"/>
    </source>
</evidence>
<evidence type="ECO:0000313" key="11">
    <source>
        <dbReference type="EMBL" id="HJF33153.1"/>
    </source>
</evidence>
<feature type="domain" description="Peptidase S11 D-alanyl-D-alanine carboxypeptidase A N-terminal" evidence="10">
    <location>
        <begin position="29"/>
        <end position="270"/>
    </location>
</feature>
<organism evidence="11 12">
    <name type="scientific">Sporosarcina psychrophila</name>
    <name type="common">Bacillus psychrophilus</name>
    <dbReference type="NCBI Taxonomy" id="1476"/>
    <lineage>
        <taxon>Bacteria</taxon>
        <taxon>Bacillati</taxon>
        <taxon>Bacillota</taxon>
        <taxon>Bacilli</taxon>
        <taxon>Bacillales</taxon>
        <taxon>Caryophanaceae</taxon>
        <taxon>Sporosarcina</taxon>
    </lineage>
</organism>
<dbReference type="SUPFAM" id="SSF56601">
    <property type="entry name" value="beta-lactamase/transpeptidase-like"/>
    <property type="match status" value="1"/>
</dbReference>
<dbReference type="PRINTS" id="PR00725">
    <property type="entry name" value="DADACBPTASE1"/>
</dbReference>
<feature type="active site" description="Proton acceptor" evidence="7">
    <location>
        <position position="65"/>
    </location>
</feature>
<dbReference type="InterPro" id="IPR012338">
    <property type="entry name" value="Beta-lactam/transpept-like"/>
</dbReference>
<dbReference type="PANTHER" id="PTHR21581">
    <property type="entry name" value="D-ALANYL-D-ALANINE CARBOXYPEPTIDASE"/>
    <property type="match status" value="1"/>
</dbReference>
<feature type="active site" description="Acyl-ester intermediate" evidence="7">
    <location>
        <position position="62"/>
    </location>
</feature>
<dbReference type="GO" id="GO:0008360">
    <property type="term" value="P:regulation of cell shape"/>
    <property type="evidence" value="ECO:0007669"/>
    <property type="project" value="UniProtKB-KW"/>
</dbReference>
<name>A0A921G0E1_SPOPS</name>
<protein>
    <submittedName>
        <fullName evidence="11">D-alanyl-D-alanine carboxypeptidase</fullName>
    </submittedName>
</protein>
<keyword evidence="4" id="KW-0133">Cell shape</keyword>
<evidence type="ECO:0000256" key="3">
    <source>
        <dbReference type="ARBA" id="ARBA00022801"/>
    </source>
</evidence>
<dbReference type="GO" id="GO:0009252">
    <property type="term" value="P:peptidoglycan biosynthetic process"/>
    <property type="evidence" value="ECO:0007669"/>
    <property type="project" value="UniProtKB-KW"/>
</dbReference>
<evidence type="ECO:0000256" key="6">
    <source>
        <dbReference type="ARBA" id="ARBA00023316"/>
    </source>
</evidence>
<dbReference type="InterPro" id="IPR018044">
    <property type="entry name" value="Peptidase_S11"/>
</dbReference>